<accession>A0A9D4T3X8</accession>
<reference evidence="2" key="2">
    <citation type="submission" date="2021-09" db="EMBL/GenBank/DDBJ databases">
        <authorList>
            <person name="Jia N."/>
            <person name="Wang J."/>
            <person name="Shi W."/>
            <person name="Du L."/>
            <person name="Sun Y."/>
            <person name="Zhan W."/>
            <person name="Jiang J."/>
            <person name="Wang Q."/>
            <person name="Zhang B."/>
            <person name="Ji P."/>
            <person name="Sakyi L.B."/>
            <person name="Cui X."/>
            <person name="Yuan T."/>
            <person name="Jiang B."/>
            <person name="Yang W."/>
            <person name="Lam T.T.-Y."/>
            <person name="Chang Q."/>
            <person name="Ding S."/>
            <person name="Wang X."/>
            <person name="Zhu J."/>
            <person name="Ruan X."/>
            <person name="Zhao L."/>
            <person name="Wei J."/>
            <person name="Que T."/>
            <person name="Du C."/>
            <person name="Cheng J."/>
            <person name="Dai P."/>
            <person name="Han X."/>
            <person name="Huang E."/>
            <person name="Gao Y."/>
            <person name="Liu J."/>
            <person name="Shao H."/>
            <person name="Ye R."/>
            <person name="Li L."/>
            <person name="Wei W."/>
            <person name="Wang X."/>
            <person name="Wang C."/>
            <person name="Huo Q."/>
            <person name="Li W."/>
            <person name="Guo W."/>
            <person name="Chen H."/>
            <person name="Chen S."/>
            <person name="Zhou L."/>
            <person name="Zhou L."/>
            <person name="Ni X."/>
            <person name="Tian J."/>
            <person name="Zhou Y."/>
            <person name="Sheng Y."/>
            <person name="Liu T."/>
            <person name="Pan Y."/>
            <person name="Xia L."/>
            <person name="Li J."/>
            <person name="Zhao F."/>
            <person name="Cao W."/>
        </authorList>
    </citation>
    <scope>NUCLEOTIDE SEQUENCE</scope>
    <source>
        <strain evidence="2">Rsan-2018</strain>
        <tissue evidence="2">Larvae</tissue>
    </source>
</reference>
<sequence length="449" mass="48010">MERRGSESGNVPLRGAVCTPPPPSQPSRRSGRNRILHDVVSQWDPPLCRRRRRLMIARPSVSGGRKAQLREVRLPDRGTPALQLLTSEGVTLAVAPAASRNTSPTDTRGGGATGSDSVVDMVPQLSKPVDRRAQQDKLLDRAPEKLLESRSRHRCRDAARPEIRSHHGAFGPQRITPVHLALQARSGHHERSQDRGNSPLDKIHATRSSDSPRSREKMIIPDERFASLEEGIRSSQPNRRNQDKLFDRVHEKCLDVRIQGPLRGGDSSEGTTASGSPFAAPPPAVPPRRSPSSDPKPPPRPPPKRSAGVAAPAASDENGVDDEAELQRITERIAGHVNLAIADAPCPESLQPPEPVLGRVGAGSTDGGAGASSSTAAAGRPVSWTSLCSSPELPLPSPPPLPPAVRDLCSPPAEDDDEPLPPPPDDLEHVAQQQPGSVAVQDCDPADPR</sequence>
<protein>
    <submittedName>
        <fullName evidence="2">Uncharacterized protein</fullName>
    </submittedName>
</protein>
<feature type="compositionally biased region" description="Pro residues" evidence="1">
    <location>
        <begin position="279"/>
        <end position="301"/>
    </location>
</feature>
<evidence type="ECO:0000313" key="2">
    <source>
        <dbReference type="EMBL" id="KAH7969212.1"/>
    </source>
</evidence>
<dbReference type="VEuPathDB" id="VectorBase:RSAN_047986"/>
<dbReference type="VEuPathDB" id="VectorBase:RSAN_043780"/>
<feature type="region of interest" description="Disordered" evidence="1">
    <location>
        <begin position="184"/>
        <end position="220"/>
    </location>
</feature>
<feature type="region of interest" description="Disordered" evidence="1">
    <location>
        <begin position="97"/>
        <end position="159"/>
    </location>
</feature>
<dbReference type="Proteomes" id="UP000821837">
    <property type="component" value="Unassembled WGS sequence"/>
</dbReference>
<evidence type="ECO:0000256" key="1">
    <source>
        <dbReference type="SAM" id="MobiDB-lite"/>
    </source>
</evidence>
<feature type="compositionally biased region" description="Basic and acidic residues" evidence="1">
    <location>
        <begin position="128"/>
        <end position="159"/>
    </location>
</feature>
<name>A0A9D4T3X8_RHISA</name>
<feature type="region of interest" description="Disordered" evidence="1">
    <location>
        <begin position="344"/>
        <end position="449"/>
    </location>
</feature>
<feature type="compositionally biased region" description="Pro residues" evidence="1">
    <location>
        <begin position="393"/>
        <end position="403"/>
    </location>
</feature>
<dbReference type="EMBL" id="JABSTV010001248">
    <property type="protein sequence ID" value="KAH7969212.1"/>
    <property type="molecule type" value="Genomic_DNA"/>
</dbReference>
<dbReference type="AlphaFoldDB" id="A0A9D4T3X8"/>
<comment type="caution">
    <text evidence="2">The sequence shown here is derived from an EMBL/GenBank/DDBJ whole genome shotgun (WGS) entry which is preliminary data.</text>
</comment>
<keyword evidence="3" id="KW-1185">Reference proteome</keyword>
<feature type="compositionally biased region" description="Basic and acidic residues" evidence="1">
    <location>
        <begin position="210"/>
        <end position="220"/>
    </location>
</feature>
<feature type="region of interest" description="Disordered" evidence="1">
    <location>
        <begin position="1"/>
        <end position="42"/>
    </location>
</feature>
<evidence type="ECO:0000313" key="3">
    <source>
        <dbReference type="Proteomes" id="UP000821837"/>
    </source>
</evidence>
<feature type="region of interest" description="Disordered" evidence="1">
    <location>
        <begin position="257"/>
        <end position="327"/>
    </location>
</feature>
<feature type="compositionally biased region" description="Gly residues" evidence="1">
    <location>
        <begin position="360"/>
        <end position="370"/>
    </location>
</feature>
<organism evidence="2 3">
    <name type="scientific">Rhipicephalus sanguineus</name>
    <name type="common">Brown dog tick</name>
    <name type="synonym">Ixodes sanguineus</name>
    <dbReference type="NCBI Taxonomy" id="34632"/>
    <lineage>
        <taxon>Eukaryota</taxon>
        <taxon>Metazoa</taxon>
        <taxon>Ecdysozoa</taxon>
        <taxon>Arthropoda</taxon>
        <taxon>Chelicerata</taxon>
        <taxon>Arachnida</taxon>
        <taxon>Acari</taxon>
        <taxon>Parasitiformes</taxon>
        <taxon>Ixodida</taxon>
        <taxon>Ixodoidea</taxon>
        <taxon>Ixodidae</taxon>
        <taxon>Rhipicephalinae</taxon>
        <taxon>Rhipicephalus</taxon>
        <taxon>Rhipicephalus</taxon>
    </lineage>
</organism>
<proteinExistence type="predicted"/>
<gene>
    <name evidence="2" type="ORF">HPB52_015912</name>
</gene>
<reference evidence="2" key="1">
    <citation type="journal article" date="2020" name="Cell">
        <title>Large-Scale Comparative Analyses of Tick Genomes Elucidate Their Genetic Diversity and Vector Capacities.</title>
        <authorList>
            <consortium name="Tick Genome and Microbiome Consortium (TIGMIC)"/>
            <person name="Jia N."/>
            <person name="Wang J."/>
            <person name="Shi W."/>
            <person name="Du L."/>
            <person name="Sun Y."/>
            <person name="Zhan W."/>
            <person name="Jiang J.F."/>
            <person name="Wang Q."/>
            <person name="Zhang B."/>
            <person name="Ji P."/>
            <person name="Bell-Sakyi L."/>
            <person name="Cui X.M."/>
            <person name="Yuan T.T."/>
            <person name="Jiang B.G."/>
            <person name="Yang W.F."/>
            <person name="Lam T.T."/>
            <person name="Chang Q.C."/>
            <person name="Ding S.J."/>
            <person name="Wang X.J."/>
            <person name="Zhu J.G."/>
            <person name="Ruan X.D."/>
            <person name="Zhao L."/>
            <person name="Wei J.T."/>
            <person name="Ye R.Z."/>
            <person name="Que T.C."/>
            <person name="Du C.H."/>
            <person name="Zhou Y.H."/>
            <person name="Cheng J.X."/>
            <person name="Dai P.F."/>
            <person name="Guo W.B."/>
            <person name="Han X.H."/>
            <person name="Huang E.J."/>
            <person name="Li L.F."/>
            <person name="Wei W."/>
            <person name="Gao Y.C."/>
            <person name="Liu J.Z."/>
            <person name="Shao H.Z."/>
            <person name="Wang X."/>
            <person name="Wang C.C."/>
            <person name="Yang T.C."/>
            <person name="Huo Q.B."/>
            <person name="Li W."/>
            <person name="Chen H.Y."/>
            <person name="Chen S.E."/>
            <person name="Zhou L.G."/>
            <person name="Ni X.B."/>
            <person name="Tian J.H."/>
            <person name="Sheng Y."/>
            <person name="Liu T."/>
            <person name="Pan Y.S."/>
            <person name="Xia L.Y."/>
            <person name="Li J."/>
            <person name="Zhao F."/>
            <person name="Cao W.C."/>
        </authorList>
    </citation>
    <scope>NUCLEOTIDE SEQUENCE</scope>
    <source>
        <strain evidence="2">Rsan-2018</strain>
    </source>
</reference>